<sequence length="1339" mass="143683">MKPLLLLLCATLALSAQEPVADAIKALKASPPTADTLASAVPLLADPTGRSSVRGAILALDPFPSEELTGLLSHADLAVRLGALELLEEKAGGDFGFNPWATPDSPENEGPLARWKQWAGEAPGTAPKKDLFGDEQRRSYLHDLLGNDADKSARSRRMLEADGLGAVGFLEAFLSNSPTLPTGSRAKVREAQYQIVLSRPLGPQAASTARQLAFGSRDQTLAALGTLRGAGLVALPILRDFLQHADPLVRETAIDAMLSAGGAQSLPVIGPVLVAETDVNVIHGALRRLKEIPGDASLKLASSFLAHADEDLLVSAIQACLKLAGGSEDDFMFSGSGRKPKVAEGVQAEVNQEILKALADPRWRVRTAALEFVAGRKVAEAKERCVELLSDPDDFVRFSAIKASAALGAEGAAAKLKEMFLADAGMVGPVLEGYAALSRSPDAEMVEKLGSYPPDARLAAIRAAEADSDLSDIVMRFANDPDLDVSCAAIRFLSSSADRVKTTEVASVLVSALRSDSPEKRAAALDRLALPPSTNKQIDPALQQAMSVLPRGGEKTTLDPLYDAFIKAAGQQVKAPAAKVDVIPGAQGELIKALNVIATDSSEHSFRAALCLARAGDPGGLLILSRQLPQLSTAQRAAIAEQLYEPTRKEALDLLRQLLRDPIEEIRSAAAGSTLSNDDSPAFLSMLLEELASPESKLQPSEVYDYQFESVSRQSKLQPTLRAWALSVIRDEKSPTPLGVLALISLRQSFPASASEPVLALAKGSPDRWIRRAAWHAMGNNGTATFRQNLALLAEDPSPHVRAVLPEVSGRMSAAWMHRFDDTRSKNDSSWSYERQSRRLTAESKAALEKMAATDPDECVRFEAMFALLSQSQTIDVAAFAAMIPRQPEEVAASFRVANWMAENSTRLGAGLAPVVAALDTTKVQPDKMQDILARIAPKDEGGGFASFSALVAGAEATAAAPQQTEEEDDAGEEKPVRETLKVIYFYKPGCAECDKASQLLETVKADFPLLQVERHNINETDGTLLNQALCSRFQVPSNKHTIAPAIFSQTGFLIREDILPQALGGLLSTTMSKAQDDAWSIIAKPEMAAAQEVVQEKFQALTLPVVLLAGLIDGINPCAFATIIFFLSYLQIARRTPREMLMVGAAFITAVFLAYFLAGLVLHKVLAQVTEHIAGIKPWLDWIFGGLALVAALLSFRDAMKARAGKIDEMSLQLPGFLKDRIRGVIRTGARARRFVIGAFLAGLAISFLELACTGQVYAPIIYHIQQGRMDAVAWLLAYNLAFIVPLIVIFGLAFTGMTSNALIAFQTKHTFAVKIALGLVFVALAWVIIFGQKMLHA</sequence>
<proteinExistence type="predicted"/>
<dbReference type="SMART" id="SM00567">
    <property type="entry name" value="EZ_HEAT"/>
    <property type="match status" value="4"/>
</dbReference>
<dbReference type="InterPro" id="IPR011989">
    <property type="entry name" value="ARM-like"/>
</dbReference>
<dbReference type="InterPro" id="IPR016024">
    <property type="entry name" value="ARM-type_fold"/>
</dbReference>
<dbReference type="Pfam" id="PF13646">
    <property type="entry name" value="HEAT_2"/>
    <property type="match status" value="1"/>
</dbReference>
<accession>A0ABT3FQ36</accession>
<dbReference type="Proteomes" id="UP001207930">
    <property type="component" value="Unassembled WGS sequence"/>
</dbReference>
<feature type="transmembrane region" description="Helical" evidence="1">
    <location>
        <begin position="1313"/>
        <end position="1333"/>
    </location>
</feature>
<gene>
    <name evidence="3" type="ORF">OKA04_13200</name>
</gene>
<comment type="caution">
    <text evidence="3">The sequence shown here is derived from an EMBL/GenBank/DDBJ whole genome shotgun (WGS) entry which is preliminary data.</text>
</comment>
<feature type="transmembrane region" description="Helical" evidence="1">
    <location>
        <begin position="1236"/>
        <end position="1259"/>
    </location>
</feature>
<evidence type="ECO:0000256" key="1">
    <source>
        <dbReference type="SAM" id="Phobius"/>
    </source>
</evidence>
<keyword evidence="1" id="KW-0472">Membrane</keyword>
<keyword evidence="2" id="KW-0732">Signal</keyword>
<feature type="signal peptide" evidence="2">
    <location>
        <begin position="1"/>
        <end position="21"/>
    </location>
</feature>
<evidence type="ECO:0000313" key="4">
    <source>
        <dbReference type="Proteomes" id="UP001207930"/>
    </source>
</evidence>
<feature type="transmembrane region" description="Helical" evidence="1">
    <location>
        <begin position="1279"/>
        <end position="1301"/>
    </location>
</feature>
<keyword evidence="1" id="KW-1133">Transmembrane helix</keyword>
<organism evidence="3 4">
    <name type="scientific">Luteolibacter flavescens</name>
    <dbReference type="NCBI Taxonomy" id="1859460"/>
    <lineage>
        <taxon>Bacteria</taxon>
        <taxon>Pseudomonadati</taxon>
        <taxon>Verrucomicrobiota</taxon>
        <taxon>Verrucomicrobiia</taxon>
        <taxon>Verrucomicrobiales</taxon>
        <taxon>Verrucomicrobiaceae</taxon>
        <taxon>Luteolibacter</taxon>
    </lineage>
</organism>
<keyword evidence="1" id="KW-0812">Transmembrane</keyword>
<dbReference type="InterPro" id="IPR036249">
    <property type="entry name" value="Thioredoxin-like_sf"/>
</dbReference>
<keyword evidence="4" id="KW-1185">Reference proteome</keyword>
<dbReference type="SUPFAM" id="SSF48371">
    <property type="entry name" value="ARM repeat"/>
    <property type="match status" value="1"/>
</dbReference>
<feature type="transmembrane region" description="Helical" evidence="1">
    <location>
        <begin position="1106"/>
        <end position="1130"/>
    </location>
</feature>
<dbReference type="CDD" id="cd02947">
    <property type="entry name" value="TRX_family"/>
    <property type="match status" value="1"/>
</dbReference>
<dbReference type="InterPro" id="IPR004155">
    <property type="entry name" value="PBS_lyase_HEAT"/>
</dbReference>
<protein>
    <submittedName>
        <fullName evidence="3">HEAT repeat domain-containing protein</fullName>
    </submittedName>
</protein>
<evidence type="ECO:0000256" key="2">
    <source>
        <dbReference type="SAM" id="SignalP"/>
    </source>
</evidence>
<dbReference type="Gene3D" id="1.25.10.10">
    <property type="entry name" value="Leucine-rich Repeat Variant"/>
    <property type="match status" value="3"/>
</dbReference>
<dbReference type="RefSeq" id="WP_264501644.1">
    <property type="nucleotide sequence ID" value="NZ_JAPDDS010000006.1"/>
</dbReference>
<evidence type="ECO:0000313" key="3">
    <source>
        <dbReference type="EMBL" id="MCW1885690.1"/>
    </source>
</evidence>
<dbReference type="PANTHER" id="PTHR12697:SF38">
    <property type="entry name" value="PBS LYASE HEAT DOMAIN PROTEIN REPEAT-CONTAINING PROTEIN"/>
    <property type="match status" value="1"/>
</dbReference>
<name>A0ABT3FQ36_9BACT</name>
<dbReference type="SUPFAM" id="SSF52833">
    <property type="entry name" value="Thioredoxin-like"/>
    <property type="match status" value="1"/>
</dbReference>
<dbReference type="EMBL" id="JAPDDS010000006">
    <property type="protein sequence ID" value="MCW1885690.1"/>
    <property type="molecule type" value="Genomic_DNA"/>
</dbReference>
<reference evidence="3 4" key="1">
    <citation type="submission" date="2022-10" db="EMBL/GenBank/DDBJ databases">
        <title>Luteolibacter flavescens strain MCCC 1K03193, whole genome shotgun sequencing project.</title>
        <authorList>
            <person name="Zhao G."/>
            <person name="Shen L."/>
        </authorList>
    </citation>
    <scope>NUCLEOTIDE SEQUENCE [LARGE SCALE GENOMIC DNA]</scope>
    <source>
        <strain evidence="3 4">MCCC 1K03193</strain>
    </source>
</reference>
<dbReference type="PANTHER" id="PTHR12697">
    <property type="entry name" value="PBS LYASE HEAT-LIKE PROTEIN"/>
    <property type="match status" value="1"/>
</dbReference>
<feature type="chain" id="PRO_5046979704" evidence="2">
    <location>
        <begin position="22"/>
        <end position="1339"/>
    </location>
</feature>
<feature type="transmembrane region" description="Helical" evidence="1">
    <location>
        <begin position="1142"/>
        <end position="1163"/>
    </location>
</feature>
<feature type="transmembrane region" description="Helical" evidence="1">
    <location>
        <begin position="1183"/>
        <end position="1201"/>
    </location>
</feature>